<organism evidence="1 2">
    <name type="scientific">Cladophialophora bantiana (strain ATCC 10958 / CBS 173.52 / CDC B-1940 / NIH 8579)</name>
    <name type="common">Xylohypha bantiana</name>
    <dbReference type="NCBI Taxonomy" id="1442370"/>
    <lineage>
        <taxon>Eukaryota</taxon>
        <taxon>Fungi</taxon>
        <taxon>Dikarya</taxon>
        <taxon>Ascomycota</taxon>
        <taxon>Pezizomycotina</taxon>
        <taxon>Eurotiomycetes</taxon>
        <taxon>Chaetothyriomycetidae</taxon>
        <taxon>Chaetothyriales</taxon>
        <taxon>Herpotrichiellaceae</taxon>
        <taxon>Cladophialophora</taxon>
    </lineage>
</organism>
<gene>
    <name evidence="1" type="ORF">Z519_12329</name>
</gene>
<dbReference type="VEuPathDB" id="FungiDB:Z519_12329"/>
<keyword evidence="2" id="KW-1185">Reference proteome</keyword>
<dbReference type="GeneID" id="27705257"/>
<evidence type="ECO:0000313" key="2">
    <source>
        <dbReference type="Proteomes" id="UP000053789"/>
    </source>
</evidence>
<dbReference type="OrthoDB" id="4115494at2759"/>
<dbReference type="AlphaFoldDB" id="A0A0D2FK24"/>
<dbReference type="EMBL" id="KN847007">
    <property type="protein sequence ID" value="KIW87032.1"/>
    <property type="molecule type" value="Genomic_DNA"/>
</dbReference>
<name>A0A0D2FK24_CLAB1</name>
<evidence type="ECO:0000313" key="1">
    <source>
        <dbReference type="EMBL" id="KIW87032.1"/>
    </source>
</evidence>
<dbReference type="HOGENOM" id="CLU_1927363_0_0_1"/>
<protein>
    <submittedName>
        <fullName evidence="1">Uncharacterized protein</fullName>
    </submittedName>
</protein>
<dbReference type="RefSeq" id="XP_016613701.1">
    <property type="nucleotide sequence ID" value="XM_016770035.1"/>
</dbReference>
<accession>A0A0D2FK24</accession>
<reference evidence="1" key="1">
    <citation type="submission" date="2015-01" db="EMBL/GenBank/DDBJ databases">
        <title>The Genome Sequence of Cladophialophora bantiana CBS 173.52.</title>
        <authorList>
            <consortium name="The Broad Institute Genomics Platform"/>
            <person name="Cuomo C."/>
            <person name="de Hoog S."/>
            <person name="Gorbushina A."/>
            <person name="Stielow B."/>
            <person name="Teixiera M."/>
            <person name="Abouelleil A."/>
            <person name="Chapman S.B."/>
            <person name="Priest M."/>
            <person name="Young S.K."/>
            <person name="Wortman J."/>
            <person name="Nusbaum C."/>
            <person name="Birren B."/>
        </authorList>
    </citation>
    <scope>NUCLEOTIDE SEQUENCE [LARGE SCALE GENOMIC DNA]</scope>
    <source>
        <strain evidence="1">CBS 173.52</strain>
    </source>
</reference>
<proteinExistence type="predicted"/>
<sequence>MASKQKEHQLPTLKRKSTDLYHIQHRELTIDTKCTLHAGPTVTILFKNNTDTDGDVVRVVYEDFPKNVATAFFTKWEAELSPTKGAVGNIKNSTRQTIVVSGADGDTWRKILDWMIRCCQGFGYAQVQIKS</sequence>
<dbReference type="Proteomes" id="UP000053789">
    <property type="component" value="Unassembled WGS sequence"/>
</dbReference>